<dbReference type="SUPFAM" id="SSF82771">
    <property type="entry name" value="GIY-YIG endonuclease"/>
    <property type="match status" value="1"/>
</dbReference>
<sequence>MQSGIYGIHNLVNGKWYVGQASDIRKRWNAHRSLLSRNASNSVHLQRAWNKYGADSFEWIVLEECGIADLDEKEMRWISEKDSYKNGYNRTVGGGGIHGFQMPDAQREKLRAATTESWKDSSNREKRISAMRSAMSTSEYKENLKRAMQNKWSDKEFRDLALKKMQDGSNNPETRLKRSESSKAAMARPETKNRLSIASKRKWEDPLFREKVLESRKAAMSTDEYKKKLSASSKKNWENAEYREKVSRNTSAALRRNSEKIIQVETGTTYSCVTEASEMTGISHAHISSACAAKRRTAGGFHWMYASDSQSDWDARRKAYLVESRIKAFRKVMCVETGEIFEQPKFAAEKIGVHPSNIAHCCNGRQETSGGYHWTYAD</sequence>
<name>A0A8S5PJR5_9CAUD</name>
<dbReference type="Gene3D" id="3.40.1440.10">
    <property type="entry name" value="GIY-YIG endonuclease"/>
    <property type="match status" value="1"/>
</dbReference>
<evidence type="ECO:0000259" key="4">
    <source>
        <dbReference type="PROSITE" id="PS50164"/>
    </source>
</evidence>
<dbReference type="GO" id="GO:0004519">
    <property type="term" value="F:endonuclease activity"/>
    <property type="evidence" value="ECO:0007669"/>
    <property type="project" value="UniProtKB-KW"/>
</dbReference>
<feature type="region of interest" description="Disordered" evidence="3">
    <location>
        <begin position="163"/>
        <end position="194"/>
    </location>
</feature>
<dbReference type="Gene3D" id="1.10.10.10">
    <property type="entry name" value="Winged helix-like DNA-binding domain superfamily/Winged helix DNA-binding domain"/>
    <property type="match status" value="2"/>
</dbReference>
<accession>A0A8S5PJR5</accession>
<dbReference type="EMBL" id="BK015437">
    <property type="protein sequence ID" value="DAE06420.1"/>
    <property type="molecule type" value="Genomic_DNA"/>
</dbReference>
<dbReference type="SUPFAM" id="SSF64496">
    <property type="entry name" value="DNA-binding domain of intron-encoded endonucleases"/>
    <property type="match status" value="2"/>
</dbReference>
<reference evidence="5" key="1">
    <citation type="journal article" date="2021" name="Proc. Natl. Acad. Sci. U.S.A.">
        <title>A Catalog of Tens of Thousands of Viruses from Human Metagenomes Reveals Hidden Associations with Chronic Diseases.</title>
        <authorList>
            <person name="Tisza M.J."/>
            <person name="Buck C.B."/>
        </authorList>
    </citation>
    <scope>NUCLEOTIDE SEQUENCE</scope>
    <source>
        <strain evidence="5">Ctb8j11</strain>
    </source>
</reference>
<dbReference type="SMART" id="SM00465">
    <property type="entry name" value="GIYc"/>
    <property type="match status" value="1"/>
</dbReference>
<keyword evidence="5" id="KW-0255">Endonuclease</keyword>
<comment type="cofactor">
    <cofactor evidence="1">
        <name>Mg(2+)</name>
        <dbReference type="ChEBI" id="CHEBI:18420"/>
    </cofactor>
</comment>
<evidence type="ECO:0000256" key="3">
    <source>
        <dbReference type="SAM" id="MobiDB-lite"/>
    </source>
</evidence>
<keyword evidence="2" id="KW-0460">Magnesium</keyword>
<evidence type="ECO:0000256" key="2">
    <source>
        <dbReference type="ARBA" id="ARBA00022842"/>
    </source>
</evidence>
<protein>
    <submittedName>
        <fullName evidence="5">Intron associated endonuclease</fullName>
    </submittedName>
</protein>
<feature type="domain" description="GIY-YIG" evidence="4">
    <location>
        <begin position="1"/>
        <end position="90"/>
    </location>
</feature>
<dbReference type="PROSITE" id="PS50164">
    <property type="entry name" value="GIY_YIG"/>
    <property type="match status" value="1"/>
</dbReference>
<evidence type="ECO:0000313" key="5">
    <source>
        <dbReference type="EMBL" id="DAE06420.1"/>
    </source>
</evidence>
<dbReference type="InterPro" id="IPR036388">
    <property type="entry name" value="WH-like_DNA-bd_sf"/>
</dbReference>
<dbReference type="InterPro" id="IPR035901">
    <property type="entry name" value="GIY-YIG_endonuc_sf"/>
</dbReference>
<keyword evidence="5" id="KW-0540">Nuclease</keyword>
<dbReference type="InterPro" id="IPR006350">
    <property type="entry name" value="Intron_endoG1"/>
</dbReference>
<proteinExistence type="predicted"/>
<evidence type="ECO:0000256" key="1">
    <source>
        <dbReference type="ARBA" id="ARBA00001946"/>
    </source>
</evidence>
<dbReference type="NCBIfam" id="TIGR01453">
    <property type="entry name" value="grpIintron_endo"/>
    <property type="match status" value="1"/>
</dbReference>
<dbReference type="Pfam" id="PF01541">
    <property type="entry name" value="GIY-YIG"/>
    <property type="match status" value="1"/>
</dbReference>
<dbReference type="CDD" id="cd10437">
    <property type="entry name" value="GIY-YIG_HE_I-TevI_like"/>
    <property type="match status" value="1"/>
</dbReference>
<keyword evidence="5" id="KW-0378">Hydrolase</keyword>
<organism evidence="5">
    <name type="scientific">Siphoviridae sp. ctb8j11</name>
    <dbReference type="NCBI Taxonomy" id="2825564"/>
    <lineage>
        <taxon>Viruses</taxon>
        <taxon>Duplodnaviria</taxon>
        <taxon>Heunggongvirae</taxon>
        <taxon>Uroviricota</taxon>
        <taxon>Caudoviricetes</taxon>
    </lineage>
</organism>
<dbReference type="InterPro" id="IPR000305">
    <property type="entry name" value="GIY-YIG_endonuc"/>
</dbReference>